<dbReference type="AlphaFoldDB" id="A0A6L2J2K9"/>
<sequence>MNSYTFMGLDDVEEEEEISSRKKSFIKRAIAFIKIRRQANRVTRNNITRDRAGAHERSKTRHRIGLFGYWRFESVRPNSRLARFLRPDFNGQIVVGVDDMQIVVDMLDRVSFAFQKKDTVVRNYLSFVTME</sequence>
<gene>
    <name evidence="1" type="ORF">Tci_003236</name>
</gene>
<name>A0A6L2J2K9_TANCI</name>
<comment type="caution">
    <text evidence="1">The sequence shown here is derived from an EMBL/GenBank/DDBJ whole genome shotgun (WGS) entry which is preliminary data.</text>
</comment>
<protein>
    <submittedName>
        <fullName evidence="1">Uncharacterized protein</fullName>
    </submittedName>
</protein>
<accession>A0A6L2J2K9</accession>
<evidence type="ECO:0000313" key="1">
    <source>
        <dbReference type="EMBL" id="GEU31258.1"/>
    </source>
</evidence>
<dbReference type="EMBL" id="BKCJ010000233">
    <property type="protein sequence ID" value="GEU31258.1"/>
    <property type="molecule type" value="Genomic_DNA"/>
</dbReference>
<reference evidence="1" key="1">
    <citation type="journal article" date="2019" name="Sci. Rep.">
        <title>Draft genome of Tanacetum cinerariifolium, the natural source of mosquito coil.</title>
        <authorList>
            <person name="Yamashiro T."/>
            <person name="Shiraishi A."/>
            <person name="Satake H."/>
            <person name="Nakayama K."/>
        </authorList>
    </citation>
    <scope>NUCLEOTIDE SEQUENCE</scope>
</reference>
<organism evidence="1">
    <name type="scientific">Tanacetum cinerariifolium</name>
    <name type="common">Dalmatian daisy</name>
    <name type="synonym">Chrysanthemum cinerariifolium</name>
    <dbReference type="NCBI Taxonomy" id="118510"/>
    <lineage>
        <taxon>Eukaryota</taxon>
        <taxon>Viridiplantae</taxon>
        <taxon>Streptophyta</taxon>
        <taxon>Embryophyta</taxon>
        <taxon>Tracheophyta</taxon>
        <taxon>Spermatophyta</taxon>
        <taxon>Magnoliopsida</taxon>
        <taxon>eudicotyledons</taxon>
        <taxon>Gunneridae</taxon>
        <taxon>Pentapetalae</taxon>
        <taxon>asterids</taxon>
        <taxon>campanulids</taxon>
        <taxon>Asterales</taxon>
        <taxon>Asteraceae</taxon>
        <taxon>Asteroideae</taxon>
        <taxon>Anthemideae</taxon>
        <taxon>Anthemidinae</taxon>
        <taxon>Tanacetum</taxon>
    </lineage>
</organism>
<proteinExistence type="predicted"/>